<evidence type="ECO:0000259" key="2">
    <source>
        <dbReference type="Pfam" id="PF19704"/>
    </source>
</evidence>
<feature type="domain" description="DNA-dependent protein kinase catalytic subunit CC5" evidence="2">
    <location>
        <begin position="1"/>
        <end position="182"/>
    </location>
</feature>
<evidence type="ECO:0000256" key="1">
    <source>
        <dbReference type="SAM" id="MobiDB-lite"/>
    </source>
</evidence>
<feature type="domain" description="DNA-dependent protein kinase catalytic subunit CC5" evidence="2">
    <location>
        <begin position="228"/>
        <end position="457"/>
    </location>
</feature>
<evidence type="ECO:0000313" key="3">
    <source>
        <dbReference type="EMBL" id="WAQ95922.1"/>
    </source>
</evidence>
<reference evidence="3" key="1">
    <citation type="submission" date="2022-11" db="EMBL/GenBank/DDBJ databases">
        <title>Centuries of genome instability and evolution in soft-shell clam transmissible cancer (bioRxiv).</title>
        <authorList>
            <person name="Hart S.F.M."/>
            <person name="Yonemitsu M.A."/>
            <person name="Giersch R.M."/>
            <person name="Beal B.F."/>
            <person name="Arriagada G."/>
            <person name="Davis B.W."/>
            <person name="Ostrander E.A."/>
            <person name="Goff S.P."/>
            <person name="Metzger M.J."/>
        </authorList>
    </citation>
    <scope>NUCLEOTIDE SEQUENCE</scope>
    <source>
        <strain evidence="3">MELC-2E11</strain>
        <tissue evidence="3">Siphon/mantle</tissue>
    </source>
</reference>
<proteinExistence type="predicted"/>
<accession>A0ABY7DE56</accession>
<gene>
    <name evidence="3" type="ORF">MAR_028612</name>
</gene>
<dbReference type="Pfam" id="PF19704">
    <property type="entry name" value="DNAPKcs_CC5"/>
    <property type="match status" value="2"/>
</dbReference>
<feature type="region of interest" description="Disordered" evidence="1">
    <location>
        <begin position="241"/>
        <end position="279"/>
    </location>
</feature>
<dbReference type="Proteomes" id="UP001164746">
    <property type="component" value="Chromosome 2"/>
</dbReference>
<dbReference type="EMBL" id="CP111013">
    <property type="protein sequence ID" value="WAQ95922.1"/>
    <property type="molecule type" value="Genomic_DNA"/>
</dbReference>
<name>A0ABY7DE56_MYAAR</name>
<evidence type="ECO:0000313" key="4">
    <source>
        <dbReference type="Proteomes" id="UP001164746"/>
    </source>
</evidence>
<organism evidence="3 4">
    <name type="scientific">Mya arenaria</name>
    <name type="common">Soft-shell clam</name>
    <dbReference type="NCBI Taxonomy" id="6604"/>
    <lineage>
        <taxon>Eukaryota</taxon>
        <taxon>Metazoa</taxon>
        <taxon>Spiralia</taxon>
        <taxon>Lophotrochozoa</taxon>
        <taxon>Mollusca</taxon>
        <taxon>Bivalvia</taxon>
        <taxon>Autobranchia</taxon>
        <taxon>Heteroconchia</taxon>
        <taxon>Euheterodonta</taxon>
        <taxon>Imparidentia</taxon>
        <taxon>Neoheterodontei</taxon>
        <taxon>Myida</taxon>
        <taxon>Myoidea</taxon>
        <taxon>Myidae</taxon>
        <taxon>Mya</taxon>
    </lineage>
</organism>
<sequence>MLPNLQGEFRTLCLEILHSRIDCIENAFLELKAKGILTSLTHRNEETQQVSLKIIKAILSKLKAVDLQGLMSAITAFSAHPSTGCRLTMYEILMWTYDNYRDENSPEANKIMLQTKESLLKGLGDEDLHCRLQVQNFWSSEDRLPVGTLDRLVAMLEAMYSPVTEQQYLSYATNLLLEMTSKRLLCEVLLAPSTCCNDPAVCDTSESESSHGNRRSKCRSACHPGCCASQSSLMFTVGTGDPRKTVARRPKAGPGFGNQKLGAAKTSTSSGKKDEPDGGSDIYRLKRRFLKDAEQTRVFFAKRQTRLKEMREIAHQEQQARRESQVTMYRKYRSGDLPDIQIKFSYIIAPLQALAHRDSTIAKLLFSGIFEAIFANMEDVKTEREMGEVIGQIGTSLDNVLTQSTVYFPPFVGCVLVRDILYKLRSSLKVEMSSIGSSALASHLEPLGIALVEELLITQEPIEPRMVSKDVEIWIELSRLYKSTGGYDVLLGIFSGKIGTQPITRQAMEAEARGDYHTARKLYDEAMNCTDWDGEGPKEAEIDLWEDCRMQELRSKLMLLLQKEHFLPYMMRSKVKLLLQGDERQQPLLDFMDASMKVPEHKLVLENEYSQELALMYLWQEDYDRARHYCNTTLDAFLQCKQFILRNVRNEEYNANK</sequence>
<keyword evidence="4" id="KW-1185">Reference proteome</keyword>
<protein>
    <submittedName>
        <fullName evidence="3">PRKDC-like protein</fullName>
    </submittedName>
</protein>
<dbReference type="InterPro" id="IPR045581">
    <property type="entry name" value="DNAPKcs_CC5"/>
</dbReference>